<evidence type="ECO:0000256" key="5">
    <source>
        <dbReference type="SAM" id="SignalP"/>
    </source>
</evidence>
<comment type="subcellular location">
    <subcellularLocation>
        <location evidence="1">Membrane</location>
        <topology evidence="1">Multi-pass membrane protein</topology>
    </subcellularLocation>
</comment>
<accession>A0A372GER0</accession>
<keyword evidence="4" id="KW-0472">Membrane</keyword>
<dbReference type="EMBL" id="QVNQ01000005">
    <property type="protein sequence ID" value="RFS83864.1"/>
    <property type="molecule type" value="Genomic_DNA"/>
</dbReference>
<evidence type="ECO:0000256" key="3">
    <source>
        <dbReference type="ARBA" id="ARBA00022989"/>
    </source>
</evidence>
<dbReference type="GO" id="GO:0016020">
    <property type="term" value="C:membrane"/>
    <property type="evidence" value="ECO:0007669"/>
    <property type="project" value="UniProtKB-SubCell"/>
</dbReference>
<evidence type="ECO:0000313" key="6">
    <source>
        <dbReference type="EMBL" id="RFS83864.1"/>
    </source>
</evidence>
<keyword evidence="2" id="KW-0812">Transmembrane</keyword>
<protein>
    <submittedName>
        <fullName evidence="6">Uncharacterized protein</fullName>
    </submittedName>
</protein>
<comment type="caution">
    <text evidence="6">The sequence shown here is derived from an EMBL/GenBank/DDBJ whole genome shotgun (WGS) entry which is preliminary data.</text>
</comment>
<gene>
    <name evidence="6" type="ORF">D0T12_16770</name>
</gene>
<evidence type="ECO:0000256" key="1">
    <source>
        <dbReference type="ARBA" id="ARBA00004141"/>
    </source>
</evidence>
<keyword evidence="7" id="KW-1185">Reference proteome</keyword>
<evidence type="ECO:0000313" key="7">
    <source>
        <dbReference type="Proteomes" id="UP000262882"/>
    </source>
</evidence>
<evidence type="ECO:0000256" key="4">
    <source>
        <dbReference type="ARBA" id="ARBA00023136"/>
    </source>
</evidence>
<dbReference type="InterPro" id="IPR032808">
    <property type="entry name" value="DoxX"/>
</dbReference>
<dbReference type="Pfam" id="PF13564">
    <property type="entry name" value="DoxX_2"/>
    <property type="match status" value="1"/>
</dbReference>
<reference evidence="6 7" key="1">
    <citation type="submission" date="2018-08" db="EMBL/GenBank/DDBJ databases">
        <title>Actinomadura spongicola sp. nov., isolated from marine sponge Leucetta chagosensis.</title>
        <authorList>
            <person name="Li L."/>
            <person name="Lin H.W."/>
        </authorList>
    </citation>
    <scope>NUCLEOTIDE SEQUENCE [LARGE SCALE GENOMIC DNA]</scope>
    <source>
        <strain evidence="6 7">LHW52907</strain>
    </source>
</reference>
<keyword evidence="3" id="KW-1133">Transmembrane helix</keyword>
<sequence length="139" mass="15022">MLLAAFLFFASALPKFAGRTDAVTTFTEFGWGQWLRYVPGTVEAAGAIGLVGGAVLTRPLRWRRSRCGARCPSCCRRVRRGRLGPPRRVPPGAAVGDAVPDTRPSTLIIGARDGRKNARHAVDFAKEAGEPAQDGYRSR</sequence>
<dbReference type="RefSeq" id="WP_117400548.1">
    <property type="nucleotide sequence ID" value="NZ_QVNQ01000005.1"/>
</dbReference>
<proteinExistence type="predicted"/>
<organism evidence="6 7">
    <name type="scientific">Actinomadura spongiicola</name>
    <dbReference type="NCBI Taxonomy" id="2303421"/>
    <lineage>
        <taxon>Bacteria</taxon>
        <taxon>Bacillati</taxon>
        <taxon>Actinomycetota</taxon>
        <taxon>Actinomycetes</taxon>
        <taxon>Streptosporangiales</taxon>
        <taxon>Thermomonosporaceae</taxon>
        <taxon>Actinomadura</taxon>
    </lineage>
</organism>
<feature type="signal peptide" evidence="5">
    <location>
        <begin position="1"/>
        <end position="17"/>
    </location>
</feature>
<name>A0A372GER0_9ACTN</name>
<dbReference type="AlphaFoldDB" id="A0A372GER0"/>
<keyword evidence="5" id="KW-0732">Signal</keyword>
<dbReference type="Proteomes" id="UP000262882">
    <property type="component" value="Unassembled WGS sequence"/>
</dbReference>
<feature type="chain" id="PRO_5038333275" evidence="5">
    <location>
        <begin position="18"/>
        <end position="139"/>
    </location>
</feature>
<evidence type="ECO:0000256" key="2">
    <source>
        <dbReference type="ARBA" id="ARBA00022692"/>
    </source>
</evidence>